<dbReference type="PROSITE" id="PS50089">
    <property type="entry name" value="ZF_RING_2"/>
    <property type="match status" value="1"/>
</dbReference>
<evidence type="ECO:0000259" key="7">
    <source>
        <dbReference type="PROSITE" id="PS50089"/>
    </source>
</evidence>
<keyword evidence="3" id="KW-0862">Zinc</keyword>
<comment type="caution">
    <text evidence="9">The sequence shown here is derived from an EMBL/GenBank/DDBJ whole genome shotgun (WGS) entry which is preliminary data.</text>
</comment>
<dbReference type="EMBL" id="CAMGYJ010000005">
    <property type="protein sequence ID" value="CAI0417170.1"/>
    <property type="molecule type" value="Genomic_DNA"/>
</dbReference>
<dbReference type="Gene3D" id="3.30.40.10">
    <property type="entry name" value="Zinc/RING finger domain, C3HC4 (zinc finger)"/>
    <property type="match status" value="1"/>
</dbReference>
<dbReference type="GO" id="GO:0008270">
    <property type="term" value="F:zinc ion binding"/>
    <property type="evidence" value="ECO:0007669"/>
    <property type="project" value="UniProtKB-KW"/>
</dbReference>
<keyword evidence="10" id="KW-1185">Reference proteome</keyword>
<evidence type="ECO:0000256" key="3">
    <source>
        <dbReference type="ARBA" id="ARBA00022833"/>
    </source>
</evidence>
<dbReference type="InterPro" id="IPR052788">
    <property type="entry name" value="RING-type_E3_ligase_ATL"/>
</dbReference>
<evidence type="ECO:0000256" key="5">
    <source>
        <dbReference type="SAM" id="MobiDB-lite"/>
    </source>
</evidence>
<protein>
    <recommendedName>
        <fullName evidence="7">RING-type domain-containing protein</fullName>
    </recommendedName>
</protein>
<feature type="compositionally biased region" description="Basic and acidic residues" evidence="5">
    <location>
        <begin position="64"/>
        <end position="73"/>
    </location>
</feature>
<evidence type="ECO:0000313" key="8">
    <source>
        <dbReference type="EMBL" id="CAI0414603.1"/>
    </source>
</evidence>
<name>A0AAV0K4D1_9ROSI</name>
<feature type="compositionally biased region" description="Pro residues" evidence="5">
    <location>
        <begin position="52"/>
        <end position="62"/>
    </location>
</feature>
<evidence type="ECO:0000313" key="9">
    <source>
        <dbReference type="EMBL" id="CAI0417170.1"/>
    </source>
</evidence>
<dbReference type="AlphaFoldDB" id="A0AAV0K4D1"/>
<dbReference type="InterPro" id="IPR001841">
    <property type="entry name" value="Znf_RING"/>
</dbReference>
<sequence>MSTTTTSSDQPNCFLRFGHRCPTNTNWNFVFGCVGLPIGLVLLFKFWCSRQPQPPPPPPPPRFEQGKRQPEARRTTAVVGYTVEAFRKSNRVAAEECAICLRELHYGDKLIIVTACRHFYHRACLNSWLAKKRSCPLCRAPVGP</sequence>
<gene>
    <name evidence="8" type="ORF">LITE_LOCUS16355</name>
    <name evidence="9" type="ORF">LITE_LOCUS17213</name>
</gene>
<evidence type="ECO:0000256" key="2">
    <source>
        <dbReference type="ARBA" id="ARBA00022771"/>
    </source>
</evidence>
<feature type="transmembrane region" description="Helical" evidence="6">
    <location>
        <begin position="27"/>
        <end position="48"/>
    </location>
</feature>
<keyword evidence="2 4" id="KW-0863">Zinc-finger</keyword>
<dbReference type="PANTHER" id="PTHR45798">
    <property type="entry name" value="RING-H2 FINGER PROTEIN ATL61-RELATED-RELATED"/>
    <property type="match status" value="1"/>
</dbReference>
<dbReference type="InterPro" id="IPR013083">
    <property type="entry name" value="Znf_RING/FYVE/PHD"/>
</dbReference>
<accession>A0AAV0K4D1</accession>
<dbReference type="SUPFAM" id="SSF57850">
    <property type="entry name" value="RING/U-box"/>
    <property type="match status" value="1"/>
</dbReference>
<reference evidence="9" key="1">
    <citation type="submission" date="2022-08" db="EMBL/GenBank/DDBJ databases">
        <authorList>
            <person name="Gutierrez-Valencia J."/>
        </authorList>
    </citation>
    <scope>NUCLEOTIDE SEQUENCE</scope>
</reference>
<keyword evidence="6" id="KW-1133">Transmembrane helix</keyword>
<dbReference type="PANTHER" id="PTHR45798:SF97">
    <property type="entry name" value="ALCOHOL-SENSITIVE RING FINGER PROTEIN 1"/>
    <property type="match status" value="1"/>
</dbReference>
<organism evidence="9 10">
    <name type="scientific">Linum tenue</name>
    <dbReference type="NCBI Taxonomy" id="586396"/>
    <lineage>
        <taxon>Eukaryota</taxon>
        <taxon>Viridiplantae</taxon>
        <taxon>Streptophyta</taxon>
        <taxon>Embryophyta</taxon>
        <taxon>Tracheophyta</taxon>
        <taxon>Spermatophyta</taxon>
        <taxon>Magnoliopsida</taxon>
        <taxon>eudicotyledons</taxon>
        <taxon>Gunneridae</taxon>
        <taxon>Pentapetalae</taxon>
        <taxon>rosids</taxon>
        <taxon>fabids</taxon>
        <taxon>Malpighiales</taxon>
        <taxon>Linaceae</taxon>
        <taxon>Linum</taxon>
    </lineage>
</organism>
<feature type="region of interest" description="Disordered" evidence="5">
    <location>
        <begin position="52"/>
        <end position="73"/>
    </location>
</feature>
<keyword evidence="6" id="KW-0812">Transmembrane</keyword>
<evidence type="ECO:0000256" key="1">
    <source>
        <dbReference type="ARBA" id="ARBA00022723"/>
    </source>
</evidence>
<keyword evidence="1" id="KW-0479">Metal-binding</keyword>
<evidence type="ECO:0000313" key="10">
    <source>
        <dbReference type="Proteomes" id="UP001154282"/>
    </source>
</evidence>
<keyword evidence="6" id="KW-0472">Membrane</keyword>
<feature type="domain" description="RING-type" evidence="7">
    <location>
        <begin position="97"/>
        <end position="139"/>
    </location>
</feature>
<dbReference type="Pfam" id="PF13639">
    <property type="entry name" value="zf-RING_2"/>
    <property type="match status" value="1"/>
</dbReference>
<dbReference type="EMBL" id="CAMGYJ010000005">
    <property type="protein sequence ID" value="CAI0414603.1"/>
    <property type="molecule type" value="Genomic_DNA"/>
</dbReference>
<dbReference type="SMART" id="SM00184">
    <property type="entry name" value="RING"/>
    <property type="match status" value="1"/>
</dbReference>
<evidence type="ECO:0000256" key="6">
    <source>
        <dbReference type="SAM" id="Phobius"/>
    </source>
</evidence>
<evidence type="ECO:0000256" key="4">
    <source>
        <dbReference type="PROSITE-ProRule" id="PRU00175"/>
    </source>
</evidence>
<dbReference type="Proteomes" id="UP001154282">
    <property type="component" value="Unassembled WGS sequence"/>
</dbReference>
<proteinExistence type="predicted"/>